<dbReference type="PROSITE" id="PS51257">
    <property type="entry name" value="PROKAR_LIPOPROTEIN"/>
    <property type="match status" value="1"/>
</dbReference>
<dbReference type="Proteomes" id="UP001549257">
    <property type="component" value="Unassembled WGS sequence"/>
</dbReference>
<reference evidence="2 3" key="1">
    <citation type="submission" date="2024-06" db="EMBL/GenBank/DDBJ databases">
        <title>Sorghum-associated microbial communities from plants grown in Nebraska, USA.</title>
        <authorList>
            <person name="Schachtman D."/>
        </authorList>
    </citation>
    <scope>NUCLEOTIDE SEQUENCE [LARGE SCALE GENOMIC DNA]</scope>
    <source>
        <strain evidence="2 3">2857</strain>
    </source>
</reference>
<evidence type="ECO:0000313" key="3">
    <source>
        <dbReference type="Proteomes" id="UP001549257"/>
    </source>
</evidence>
<feature type="signal peptide" evidence="1">
    <location>
        <begin position="1"/>
        <end position="22"/>
    </location>
</feature>
<accession>A0ABV2QKW4</accession>
<keyword evidence="1" id="KW-0732">Signal</keyword>
<evidence type="ECO:0000313" key="2">
    <source>
        <dbReference type="EMBL" id="MET4581508.1"/>
    </source>
</evidence>
<sequence length="235" mass="23833">MRQNHRGRLSGFAVIASVVLIAGCAATPVTEPGEPDPTTAPVAEETSDVAALSIVGNAISALDDSGAVVTSFDYTGGGADAVAFLTDVFGSEPAVAPRPGDGSCTAAATSATWGDDEFVLLYDFAAQTGHPDGQAVVVQAKADAVGDVAVQTPQGVGVGDTFDDLVAAIPDVGTHGHLGDASLSYVDYDVVSGVYEDMSDPDFGMTENAYWGAQAEAEDGVIVKLSAPVWFQSAC</sequence>
<gene>
    <name evidence="2" type="ORF">ABIE21_000998</name>
</gene>
<name>A0ABV2QKW4_9MICO</name>
<evidence type="ECO:0000256" key="1">
    <source>
        <dbReference type="SAM" id="SignalP"/>
    </source>
</evidence>
<keyword evidence="3" id="KW-1185">Reference proteome</keyword>
<dbReference type="RefSeq" id="WP_354023676.1">
    <property type="nucleotide sequence ID" value="NZ_JBEPSJ010000001.1"/>
</dbReference>
<protein>
    <recommendedName>
        <fullName evidence="4">Lipoprotein</fullName>
    </recommendedName>
</protein>
<evidence type="ECO:0008006" key="4">
    <source>
        <dbReference type="Google" id="ProtNLM"/>
    </source>
</evidence>
<feature type="chain" id="PRO_5046671531" description="Lipoprotein" evidence="1">
    <location>
        <begin position="23"/>
        <end position="235"/>
    </location>
</feature>
<organism evidence="2 3">
    <name type="scientific">Conyzicola nivalis</name>
    <dbReference type="NCBI Taxonomy" id="1477021"/>
    <lineage>
        <taxon>Bacteria</taxon>
        <taxon>Bacillati</taxon>
        <taxon>Actinomycetota</taxon>
        <taxon>Actinomycetes</taxon>
        <taxon>Micrococcales</taxon>
        <taxon>Microbacteriaceae</taxon>
        <taxon>Conyzicola</taxon>
    </lineage>
</organism>
<dbReference type="EMBL" id="JBEPSJ010000001">
    <property type="protein sequence ID" value="MET4581508.1"/>
    <property type="molecule type" value="Genomic_DNA"/>
</dbReference>
<proteinExistence type="predicted"/>
<comment type="caution">
    <text evidence="2">The sequence shown here is derived from an EMBL/GenBank/DDBJ whole genome shotgun (WGS) entry which is preliminary data.</text>
</comment>